<dbReference type="EMBL" id="LSYV01000025">
    <property type="protein sequence ID" value="KXZ48938.1"/>
    <property type="molecule type" value="Genomic_DNA"/>
</dbReference>
<feature type="domain" description="Apple" evidence="1">
    <location>
        <begin position="45"/>
        <end position="107"/>
    </location>
</feature>
<accession>A0A150GGI9</accession>
<gene>
    <name evidence="2" type="ORF">GPECTOR_24g228</name>
</gene>
<keyword evidence="3" id="KW-1185">Reference proteome</keyword>
<dbReference type="AlphaFoldDB" id="A0A150GGI9"/>
<name>A0A150GGI9_GONPE</name>
<organism evidence="2 3">
    <name type="scientific">Gonium pectorale</name>
    <name type="common">Green alga</name>
    <dbReference type="NCBI Taxonomy" id="33097"/>
    <lineage>
        <taxon>Eukaryota</taxon>
        <taxon>Viridiplantae</taxon>
        <taxon>Chlorophyta</taxon>
        <taxon>core chlorophytes</taxon>
        <taxon>Chlorophyceae</taxon>
        <taxon>CS clade</taxon>
        <taxon>Chlamydomonadales</taxon>
        <taxon>Volvocaceae</taxon>
        <taxon>Gonium</taxon>
    </lineage>
</organism>
<evidence type="ECO:0000313" key="3">
    <source>
        <dbReference type="Proteomes" id="UP000075714"/>
    </source>
</evidence>
<reference evidence="3" key="1">
    <citation type="journal article" date="2016" name="Nat. Commun.">
        <title>The Gonium pectorale genome demonstrates co-option of cell cycle regulation during the evolution of multicellularity.</title>
        <authorList>
            <person name="Hanschen E.R."/>
            <person name="Marriage T.N."/>
            <person name="Ferris P.J."/>
            <person name="Hamaji T."/>
            <person name="Toyoda A."/>
            <person name="Fujiyama A."/>
            <person name="Neme R."/>
            <person name="Noguchi H."/>
            <person name="Minakuchi Y."/>
            <person name="Suzuki M."/>
            <person name="Kawai-Toyooka H."/>
            <person name="Smith D.R."/>
            <person name="Sparks H."/>
            <person name="Anderson J."/>
            <person name="Bakaric R."/>
            <person name="Luria V."/>
            <person name="Karger A."/>
            <person name="Kirschner M.W."/>
            <person name="Durand P.M."/>
            <person name="Michod R.E."/>
            <person name="Nozaki H."/>
            <person name="Olson B.J."/>
        </authorList>
    </citation>
    <scope>NUCLEOTIDE SEQUENCE [LARGE SCALE GENOMIC DNA]</scope>
    <source>
        <strain evidence="3">NIES-2863</strain>
    </source>
</reference>
<evidence type="ECO:0000313" key="2">
    <source>
        <dbReference type="EMBL" id="KXZ48938.1"/>
    </source>
</evidence>
<dbReference type="Gene3D" id="3.50.4.10">
    <property type="entry name" value="Hepatocyte Growth Factor"/>
    <property type="match status" value="1"/>
</dbReference>
<evidence type="ECO:0000259" key="1">
    <source>
        <dbReference type="PROSITE" id="PS50948"/>
    </source>
</evidence>
<sequence length="107" mass="11284">MYANGRTCSYRANFLEGGADGGNGPDSASTVCLVRPDDGEGGYMCARSWDVSGTVLRSLRVATKAACKKACDDVGRPCSFFTFDSNRQTGGLGLVANCYLKACGHVR</sequence>
<comment type="caution">
    <text evidence="2">The sequence shown here is derived from an EMBL/GenBank/DDBJ whole genome shotgun (WGS) entry which is preliminary data.</text>
</comment>
<dbReference type="PROSITE" id="PS50948">
    <property type="entry name" value="PAN"/>
    <property type="match status" value="1"/>
</dbReference>
<dbReference type="Proteomes" id="UP000075714">
    <property type="component" value="Unassembled WGS sequence"/>
</dbReference>
<proteinExistence type="predicted"/>
<protein>
    <recommendedName>
        <fullName evidence="1">Apple domain-containing protein</fullName>
    </recommendedName>
</protein>
<dbReference type="InterPro" id="IPR003609">
    <property type="entry name" value="Pan_app"/>
</dbReference>